<feature type="non-terminal residue" evidence="1">
    <location>
        <position position="26"/>
    </location>
</feature>
<dbReference type="EMBL" id="ASHM01221035">
    <property type="protein sequence ID" value="PNX68043.1"/>
    <property type="molecule type" value="Genomic_DNA"/>
</dbReference>
<dbReference type="Proteomes" id="UP000236291">
    <property type="component" value="Unassembled WGS sequence"/>
</dbReference>
<accession>A0A2K3KP78</accession>
<evidence type="ECO:0000313" key="1">
    <source>
        <dbReference type="EMBL" id="PNX68043.1"/>
    </source>
</evidence>
<proteinExistence type="predicted"/>
<gene>
    <name evidence="1" type="ORF">L195_g063798</name>
</gene>
<reference evidence="1 2" key="1">
    <citation type="journal article" date="2014" name="Am. J. Bot.">
        <title>Genome assembly and annotation for red clover (Trifolium pratense; Fabaceae).</title>
        <authorList>
            <person name="Istvanek J."/>
            <person name="Jaros M."/>
            <person name="Krenek A."/>
            <person name="Repkova J."/>
        </authorList>
    </citation>
    <scope>NUCLEOTIDE SEQUENCE [LARGE SCALE GENOMIC DNA]</scope>
    <source>
        <strain evidence="2">cv. Tatra</strain>
        <tissue evidence="1">Young leaves</tissue>
    </source>
</reference>
<comment type="caution">
    <text evidence="1">The sequence shown here is derived from an EMBL/GenBank/DDBJ whole genome shotgun (WGS) entry which is preliminary data.</text>
</comment>
<name>A0A2K3KP78_TRIPR</name>
<protein>
    <submittedName>
        <fullName evidence="1">Uncharacterized protein</fullName>
    </submittedName>
</protein>
<reference evidence="1 2" key="2">
    <citation type="journal article" date="2017" name="Front. Plant Sci.">
        <title>Gene Classification and Mining of Molecular Markers Useful in Red Clover (Trifolium pratense) Breeding.</title>
        <authorList>
            <person name="Istvanek J."/>
            <person name="Dluhosova J."/>
            <person name="Dluhos P."/>
            <person name="Patkova L."/>
            <person name="Nedelnik J."/>
            <person name="Repkova J."/>
        </authorList>
    </citation>
    <scope>NUCLEOTIDE SEQUENCE [LARGE SCALE GENOMIC DNA]</scope>
    <source>
        <strain evidence="2">cv. Tatra</strain>
        <tissue evidence="1">Young leaves</tissue>
    </source>
</reference>
<organism evidence="1 2">
    <name type="scientific">Trifolium pratense</name>
    <name type="common">Red clover</name>
    <dbReference type="NCBI Taxonomy" id="57577"/>
    <lineage>
        <taxon>Eukaryota</taxon>
        <taxon>Viridiplantae</taxon>
        <taxon>Streptophyta</taxon>
        <taxon>Embryophyta</taxon>
        <taxon>Tracheophyta</taxon>
        <taxon>Spermatophyta</taxon>
        <taxon>Magnoliopsida</taxon>
        <taxon>eudicotyledons</taxon>
        <taxon>Gunneridae</taxon>
        <taxon>Pentapetalae</taxon>
        <taxon>rosids</taxon>
        <taxon>fabids</taxon>
        <taxon>Fabales</taxon>
        <taxon>Fabaceae</taxon>
        <taxon>Papilionoideae</taxon>
        <taxon>50 kb inversion clade</taxon>
        <taxon>NPAAA clade</taxon>
        <taxon>Hologalegina</taxon>
        <taxon>IRL clade</taxon>
        <taxon>Trifolieae</taxon>
        <taxon>Trifolium</taxon>
    </lineage>
</organism>
<evidence type="ECO:0000313" key="2">
    <source>
        <dbReference type="Proteomes" id="UP000236291"/>
    </source>
</evidence>
<sequence>MRNCCFKNWFLDLLVALCAGGAAPCA</sequence>
<dbReference type="AlphaFoldDB" id="A0A2K3KP78"/>